<accession>A0A9Q6Z100</accession>
<dbReference type="PROSITE" id="PS50931">
    <property type="entry name" value="HTH_LYSR"/>
    <property type="match status" value="1"/>
</dbReference>
<keyword evidence="2" id="KW-0805">Transcription regulation</keyword>
<dbReference type="OrthoDB" id="5526340at2"/>
<gene>
    <name evidence="6" type="primary">dsdC</name>
    <name evidence="6" type="ORF">JFL49_00090</name>
</gene>
<dbReference type="InterPro" id="IPR011781">
    <property type="entry name" value="DsdC"/>
</dbReference>
<protein>
    <submittedName>
        <fullName evidence="6">DNA-binding transcriptional regulator DsdC</fullName>
    </submittedName>
</protein>
<dbReference type="InterPro" id="IPR036388">
    <property type="entry name" value="WH-like_DNA-bd_sf"/>
</dbReference>
<dbReference type="GO" id="GO:0043565">
    <property type="term" value="F:sequence-specific DNA binding"/>
    <property type="evidence" value="ECO:0007669"/>
    <property type="project" value="TreeGrafter"/>
</dbReference>
<evidence type="ECO:0000256" key="4">
    <source>
        <dbReference type="ARBA" id="ARBA00023163"/>
    </source>
</evidence>
<keyword evidence="3 6" id="KW-0238">DNA-binding</keyword>
<dbReference type="PANTHER" id="PTHR30537">
    <property type="entry name" value="HTH-TYPE TRANSCRIPTIONAL REGULATOR"/>
    <property type="match status" value="1"/>
</dbReference>
<dbReference type="CDD" id="cd08432">
    <property type="entry name" value="PBP2_GcdR_TrpI_HvrB_AmpR_like"/>
    <property type="match status" value="1"/>
</dbReference>
<dbReference type="Gene3D" id="3.40.190.10">
    <property type="entry name" value="Periplasmic binding protein-like II"/>
    <property type="match status" value="2"/>
</dbReference>
<dbReference type="PRINTS" id="PR00039">
    <property type="entry name" value="HTHLYSR"/>
</dbReference>
<dbReference type="NCBIfam" id="TIGR02036">
    <property type="entry name" value="dsdC"/>
    <property type="match status" value="1"/>
</dbReference>
<sequence length="312" mass="36562">MYNIEQKLRKNTSIDRHQLAKLHTFEVCARYLSFSMAAEELCITASAVSHQITKLESDLGFQLFKRSHRRIMLTEEGIQLFHTLQHSLKLLNKEIFEIRNQEISGTLTIYARPSLAQSWLIPAIAGFNQKYPFITLNILTGNEVIDFNRYKVDLAIYYDDLYSENLHHYELMPESVIPVCSPEYAEKHKLYGNPKSLEHCLLLHDGQAWHYNSDFEEWESWLTYFNYSLNLNQVQSMVFDCSNLALTAAINHIGIAMGRKQLITPYLVNDQLITPFKGLEKPCNQRYYIVTPYKHNQNIHTVIHWLKKHMTF</sequence>
<keyword evidence="7" id="KW-1185">Reference proteome</keyword>
<comment type="similarity">
    <text evidence="1">Belongs to the LysR transcriptional regulatory family.</text>
</comment>
<reference evidence="6 7" key="1">
    <citation type="submission" date="2020-12" db="EMBL/GenBank/DDBJ databases">
        <title>ASc-MMNZ-VFA-070.</title>
        <authorList>
            <person name="Schryvers A."/>
            <person name="Mostafa Nazari M."/>
            <person name="Farshchi Andisi V."/>
            <person name="Timsit E."/>
            <person name="Walter Morck D."/>
        </authorList>
    </citation>
    <scope>NUCLEOTIDE SEQUENCE [LARGE SCALE GENOMIC DNA]</scope>
    <source>
        <strain evidence="6 7">ASc-MMNZ-VFA-070</strain>
    </source>
</reference>
<dbReference type="EMBL" id="CP066558">
    <property type="protein sequence ID" value="QQF82362.1"/>
    <property type="molecule type" value="Genomic_DNA"/>
</dbReference>
<dbReference type="GO" id="GO:0003700">
    <property type="term" value="F:DNA-binding transcription factor activity"/>
    <property type="evidence" value="ECO:0007669"/>
    <property type="project" value="InterPro"/>
</dbReference>
<dbReference type="InterPro" id="IPR036390">
    <property type="entry name" value="WH_DNA-bd_sf"/>
</dbReference>
<evidence type="ECO:0000256" key="1">
    <source>
        <dbReference type="ARBA" id="ARBA00009437"/>
    </source>
</evidence>
<dbReference type="RefSeq" id="WP_075293594.1">
    <property type="nucleotide sequence ID" value="NZ_CP018802.1"/>
</dbReference>
<organism evidence="6 7">
    <name type="scientific">Histophilus somni</name>
    <name type="common">Haemophilus somnus</name>
    <dbReference type="NCBI Taxonomy" id="731"/>
    <lineage>
        <taxon>Bacteria</taxon>
        <taxon>Pseudomonadati</taxon>
        <taxon>Pseudomonadota</taxon>
        <taxon>Gammaproteobacteria</taxon>
        <taxon>Pasteurellales</taxon>
        <taxon>Pasteurellaceae</taxon>
        <taxon>Histophilus</taxon>
    </lineage>
</organism>
<dbReference type="PANTHER" id="PTHR30537:SF32">
    <property type="entry name" value="HTH-TYPE TRANSCRIPTIONAL REGULATOR DSDC"/>
    <property type="match status" value="1"/>
</dbReference>
<dbReference type="InterPro" id="IPR058163">
    <property type="entry name" value="LysR-type_TF_proteobact-type"/>
</dbReference>
<proteinExistence type="inferred from homology"/>
<dbReference type="SUPFAM" id="SSF46785">
    <property type="entry name" value="Winged helix' DNA-binding domain"/>
    <property type="match status" value="1"/>
</dbReference>
<dbReference type="Proteomes" id="UP000595373">
    <property type="component" value="Chromosome"/>
</dbReference>
<evidence type="ECO:0000256" key="2">
    <source>
        <dbReference type="ARBA" id="ARBA00023015"/>
    </source>
</evidence>
<dbReference type="Gene3D" id="1.10.10.10">
    <property type="entry name" value="Winged helix-like DNA-binding domain superfamily/Winged helix DNA-binding domain"/>
    <property type="match status" value="1"/>
</dbReference>
<evidence type="ECO:0000259" key="5">
    <source>
        <dbReference type="PROSITE" id="PS50931"/>
    </source>
</evidence>
<dbReference type="InterPro" id="IPR005119">
    <property type="entry name" value="LysR_subst-bd"/>
</dbReference>
<dbReference type="Pfam" id="PF03466">
    <property type="entry name" value="LysR_substrate"/>
    <property type="match status" value="1"/>
</dbReference>
<name>A0A9Q6Z100_HISSO</name>
<evidence type="ECO:0000313" key="7">
    <source>
        <dbReference type="Proteomes" id="UP000595373"/>
    </source>
</evidence>
<keyword evidence="4" id="KW-0804">Transcription</keyword>
<evidence type="ECO:0000313" key="6">
    <source>
        <dbReference type="EMBL" id="QQF82362.1"/>
    </source>
</evidence>
<dbReference type="FunFam" id="1.10.10.10:FF:000038">
    <property type="entry name" value="Glycine cleavage system transcriptional activator"/>
    <property type="match status" value="1"/>
</dbReference>
<feature type="domain" description="HTH lysR-type" evidence="5">
    <location>
        <begin position="17"/>
        <end position="74"/>
    </location>
</feature>
<dbReference type="InterPro" id="IPR000847">
    <property type="entry name" value="LysR_HTH_N"/>
</dbReference>
<dbReference type="AlphaFoldDB" id="A0A9Q6Z100"/>
<dbReference type="Pfam" id="PF00126">
    <property type="entry name" value="HTH_1"/>
    <property type="match status" value="1"/>
</dbReference>
<evidence type="ECO:0000256" key="3">
    <source>
        <dbReference type="ARBA" id="ARBA00023125"/>
    </source>
</evidence>
<dbReference type="NCBIfam" id="NF007491">
    <property type="entry name" value="PRK10086.1"/>
    <property type="match status" value="1"/>
</dbReference>
<dbReference type="GO" id="GO:0006351">
    <property type="term" value="P:DNA-templated transcription"/>
    <property type="evidence" value="ECO:0007669"/>
    <property type="project" value="TreeGrafter"/>
</dbReference>
<dbReference type="SUPFAM" id="SSF53850">
    <property type="entry name" value="Periplasmic binding protein-like II"/>
    <property type="match status" value="1"/>
</dbReference>